<reference evidence="1 2" key="1">
    <citation type="submission" date="2018-06" db="EMBL/GenBank/DDBJ databases">
        <title>A transcriptomic atlas of mushroom development highlights an independent origin of complex multicellularity.</title>
        <authorList>
            <consortium name="DOE Joint Genome Institute"/>
            <person name="Krizsan K."/>
            <person name="Almasi E."/>
            <person name="Merenyi Z."/>
            <person name="Sahu N."/>
            <person name="Viragh M."/>
            <person name="Koszo T."/>
            <person name="Mondo S."/>
            <person name="Kiss B."/>
            <person name="Balint B."/>
            <person name="Kues U."/>
            <person name="Barry K."/>
            <person name="Hegedus J.C."/>
            <person name="Henrissat B."/>
            <person name="Johnson J."/>
            <person name="Lipzen A."/>
            <person name="Ohm R."/>
            <person name="Nagy I."/>
            <person name="Pangilinan J."/>
            <person name="Yan J."/>
            <person name="Xiong Y."/>
            <person name="Grigoriev I.V."/>
            <person name="Hibbett D.S."/>
            <person name="Nagy L.G."/>
        </authorList>
    </citation>
    <scope>NUCLEOTIDE SEQUENCE [LARGE SCALE GENOMIC DNA]</scope>
    <source>
        <strain evidence="1 2">SZMC22713</strain>
    </source>
</reference>
<evidence type="ECO:0000313" key="1">
    <source>
        <dbReference type="EMBL" id="TDL25307.1"/>
    </source>
</evidence>
<sequence>MKGSATTPASPPLDFSLRLPDGGHAGERRCSSVPPWSSREIGSRLDLRIGRAAKCFYVDSNLLGKYRSIRTINVSANHCVVLLDEVHILKMMNLAIDVESVVILMRIAEKVVPVPRVLDYGRSGNCGYILMECIRGYKLSELVAFHGPLAAARMETQIDVVVSRLSRVGICHNGLYPRNVIVDDRWNIVSIFAWDQAEFRCFDGYQRRLYTWFYHSSAAHPVKGIMDIPFWNHNFLKHSHVPFGSMDLDIPSVRRAAIERRLPCTLLAGRRIPSLDIPTQLDLRRSVIQVSRSHSAEPVRIAFVSSSQGAKLFEILVDLASTMQLQRAHVALVILDSKLPRSKAGIIPSYLNVVTVNPFDFQRQPGPRLSHSEAFDYEIAWKLADARPDIVFLLDWPYALGRFFWQAVHLPRRLSSPGSPCKVIRLICTRDGNPRTCPNNIPRVRPSTCNKYGFQFFEVRPNSEENVVIGQKFTKRRAGESVEDFYTRMGARAKVAISRVLLSCLSSVMIETHVGNKLP</sequence>
<dbReference type="Proteomes" id="UP000294933">
    <property type="component" value="Unassembled WGS sequence"/>
</dbReference>
<proteinExistence type="predicted"/>
<dbReference type="SUPFAM" id="SSF56112">
    <property type="entry name" value="Protein kinase-like (PK-like)"/>
    <property type="match status" value="1"/>
</dbReference>
<accession>A0A4Y7QC86</accession>
<dbReference type="AlphaFoldDB" id="A0A4Y7QC86"/>
<dbReference type="InterPro" id="IPR011009">
    <property type="entry name" value="Kinase-like_dom_sf"/>
</dbReference>
<protein>
    <recommendedName>
        <fullName evidence="3">Protein kinase domain-containing protein</fullName>
    </recommendedName>
</protein>
<evidence type="ECO:0008006" key="3">
    <source>
        <dbReference type="Google" id="ProtNLM"/>
    </source>
</evidence>
<evidence type="ECO:0000313" key="2">
    <source>
        <dbReference type="Proteomes" id="UP000294933"/>
    </source>
</evidence>
<dbReference type="VEuPathDB" id="FungiDB:BD410DRAFT_837510"/>
<organism evidence="1 2">
    <name type="scientific">Rickenella mellea</name>
    <dbReference type="NCBI Taxonomy" id="50990"/>
    <lineage>
        <taxon>Eukaryota</taxon>
        <taxon>Fungi</taxon>
        <taxon>Dikarya</taxon>
        <taxon>Basidiomycota</taxon>
        <taxon>Agaricomycotina</taxon>
        <taxon>Agaricomycetes</taxon>
        <taxon>Hymenochaetales</taxon>
        <taxon>Rickenellaceae</taxon>
        <taxon>Rickenella</taxon>
    </lineage>
</organism>
<dbReference type="OrthoDB" id="4062651at2759"/>
<gene>
    <name evidence="1" type="ORF">BD410DRAFT_837510</name>
</gene>
<keyword evidence="2" id="KW-1185">Reference proteome</keyword>
<dbReference type="EMBL" id="ML170164">
    <property type="protein sequence ID" value="TDL25307.1"/>
    <property type="molecule type" value="Genomic_DNA"/>
</dbReference>
<name>A0A4Y7QC86_9AGAM</name>